<organism evidence="2 3">
    <name type="scientific">Passalora fulva</name>
    <name type="common">Tomato leaf mold</name>
    <name type="synonym">Cladosporium fulvum</name>
    <dbReference type="NCBI Taxonomy" id="5499"/>
    <lineage>
        <taxon>Eukaryota</taxon>
        <taxon>Fungi</taxon>
        <taxon>Dikarya</taxon>
        <taxon>Ascomycota</taxon>
        <taxon>Pezizomycotina</taxon>
        <taxon>Dothideomycetes</taxon>
        <taxon>Dothideomycetidae</taxon>
        <taxon>Mycosphaerellales</taxon>
        <taxon>Mycosphaerellaceae</taxon>
        <taxon>Fulvia</taxon>
    </lineage>
</organism>
<accession>A0A9Q8UQU3</accession>
<dbReference type="RefSeq" id="XP_047763397.1">
    <property type="nucleotide sequence ID" value="XM_047906676.1"/>
</dbReference>
<dbReference type="Proteomes" id="UP000756132">
    <property type="component" value="Chromosome 6"/>
</dbReference>
<protein>
    <submittedName>
        <fullName evidence="2">Uncharacterized protein</fullName>
    </submittedName>
</protein>
<sequence length="231" mass="25009">MPVRWDLLTVSSNDSKPSAGKKRDTKHTIKKEGQDRKCKTMGCENTAPVNGQFGFLCRACYKAKAANRQCATPFCSNSVPEGGITGDVCTTCVQDDKLGDMNIRKCVGKDCNKPTPQGGPGGNYCKQCYGKVRSAELKARSRVKAEVSASGRPICEFPDCDNAVPADTKASRRCVEHKGRRMPAASRSQKPKVEDDQPRSTVGELETGGSAVIVEAEEKSTLSNDMSTFLY</sequence>
<name>A0A9Q8UQU3_PASFU</name>
<gene>
    <name evidence="2" type="ORF">CLAFUR5_07528</name>
</gene>
<evidence type="ECO:0000313" key="2">
    <source>
        <dbReference type="EMBL" id="UJO19031.1"/>
    </source>
</evidence>
<reference evidence="2" key="1">
    <citation type="submission" date="2021-12" db="EMBL/GenBank/DDBJ databases">
        <authorList>
            <person name="Zaccaron A."/>
            <person name="Stergiopoulos I."/>
        </authorList>
    </citation>
    <scope>NUCLEOTIDE SEQUENCE</scope>
    <source>
        <strain evidence="2">Race5_Kim</strain>
    </source>
</reference>
<dbReference type="KEGG" id="ffu:CLAFUR5_07528"/>
<keyword evidence="3" id="KW-1185">Reference proteome</keyword>
<reference evidence="2" key="2">
    <citation type="journal article" date="2022" name="Microb. Genom.">
        <title>A chromosome-scale genome assembly of the tomato pathogen Cladosporium fulvum reveals a compartmentalized genome architecture and the presence of a dispensable chromosome.</title>
        <authorList>
            <person name="Zaccaron A.Z."/>
            <person name="Chen L.H."/>
            <person name="Samaras A."/>
            <person name="Stergiopoulos I."/>
        </authorList>
    </citation>
    <scope>NUCLEOTIDE SEQUENCE</scope>
    <source>
        <strain evidence="2">Race5_Kim</strain>
    </source>
</reference>
<evidence type="ECO:0000256" key="1">
    <source>
        <dbReference type="SAM" id="MobiDB-lite"/>
    </source>
</evidence>
<feature type="region of interest" description="Disordered" evidence="1">
    <location>
        <begin position="11"/>
        <end position="31"/>
    </location>
</feature>
<proteinExistence type="predicted"/>
<dbReference type="AlphaFoldDB" id="A0A9Q8UQU3"/>
<evidence type="ECO:0000313" key="3">
    <source>
        <dbReference type="Proteomes" id="UP000756132"/>
    </source>
</evidence>
<dbReference type="EMBL" id="CP090168">
    <property type="protein sequence ID" value="UJO19031.1"/>
    <property type="molecule type" value="Genomic_DNA"/>
</dbReference>
<feature type="region of interest" description="Disordered" evidence="1">
    <location>
        <begin position="172"/>
        <end position="212"/>
    </location>
</feature>
<dbReference type="GeneID" id="71987406"/>